<comment type="caution">
    <text evidence="5">The sequence shown here is derived from an EMBL/GenBank/DDBJ whole genome shotgun (WGS) entry which is preliminary data.</text>
</comment>
<gene>
    <name evidence="5" type="ORF">JF290_07685</name>
</gene>
<feature type="chain" id="PRO_5035195329" evidence="4">
    <location>
        <begin position="22"/>
        <end position="189"/>
    </location>
</feature>
<dbReference type="Gene3D" id="1.25.40.10">
    <property type="entry name" value="Tetratricopeptide repeat domain"/>
    <property type="match status" value="1"/>
</dbReference>
<evidence type="ECO:0000256" key="1">
    <source>
        <dbReference type="ARBA" id="ARBA00022737"/>
    </source>
</evidence>
<keyword evidence="1" id="KW-0677">Repeat</keyword>
<keyword evidence="2 3" id="KW-0802">TPR repeat</keyword>
<reference evidence="5" key="1">
    <citation type="submission" date="2020-12" db="EMBL/GenBank/DDBJ databases">
        <title>Sedimentitalea sp. nov., isolated from sand in Incheon.</title>
        <authorList>
            <person name="Kim W."/>
        </authorList>
    </citation>
    <scope>NUCLEOTIDE SEQUENCE</scope>
    <source>
        <strain evidence="5">CAU 1593</strain>
    </source>
</reference>
<name>A0A8J7LVW3_9RHOB</name>
<feature type="signal peptide" evidence="4">
    <location>
        <begin position="1"/>
        <end position="21"/>
    </location>
</feature>
<dbReference type="PROSITE" id="PS50005">
    <property type="entry name" value="TPR"/>
    <property type="match status" value="1"/>
</dbReference>
<sequence>MVRFIFAVAVAPLLFATPLWADGCPTAPDHSDRLDALIAQVQAAGSDAEARDLSNRMWALWADAPDEPSQAMLDQGMSRRSSYDYLGALKAFDRLVDYCPHYAEGYNQRAFVNYLRHDFAAALPDLDKAIELSPKHVAAIAGRALTLLGLNRIDEARAELDRALALNPWLSERGLAAPGGPLAPPGEDI</sequence>
<dbReference type="EMBL" id="JAELVR010000004">
    <property type="protein sequence ID" value="MBJ6371406.1"/>
    <property type="molecule type" value="Genomic_DNA"/>
</dbReference>
<evidence type="ECO:0000313" key="5">
    <source>
        <dbReference type="EMBL" id="MBJ6371406.1"/>
    </source>
</evidence>
<dbReference type="Pfam" id="PF14559">
    <property type="entry name" value="TPR_19"/>
    <property type="match status" value="1"/>
</dbReference>
<dbReference type="AlphaFoldDB" id="A0A8J7LVW3"/>
<feature type="repeat" description="TPR" evidence="3">
    <location>
        <begin position="103"/>
        <end position="136"/>
    </location>
</feature>
<dbReference type="PANTHER" id="PTHR44858">
    <property type="entry name" value="TETRATRICOPEPTIDE REPEAT PROTEIN 6"/>
    <property type="match status" value="1"/>
</dbReference>
<dbReference type="RefSeq" id="WP_199024255.1">
    <property type="nucleotide sequence ID" value="NZ_JAELVR010000004.1"/>
</dbReference>
<evidence type="ECO:0000256" key="4">
    <source>
        <dbReference type="SAM" id="SignalP"/>
    </source>
</evidence>
<dbReference type="Proteomes" id="UP000619079">
    <property type="component" value="Unassembled WGS sequence"/>
</dbReference>
<dbReference type="InterPro" id="IPR019734">
    <property type="entry name" value="TPR_rpt"/>
</dbReference>
<dbReference type="InterPro" id="IPR050498">
    <property type="entry name" value="Ycf3"/>
</dbReference>
<proteinExistence type="predicted"/>
<protein>
    <submittedName>
        <fullName evidence="5">Tetratricopeptide repeat protein</fullName>
    </submittedName>
</protein>
<dbReference type="SUPFAM" id="SSF48452">
    <property type="entry name" value="TPR-like"/>
    <property type="match status" value="1"/>
</dbReference>
<dbReference type="GO" id="GO:0046813">
    <property type="term" value="P:receptor-mediated virion attachment to host cell"/>
    <property type="evidence" value="ECO:0007669"/>
    <property type="project" value="TreeGrafter"/>
</dbReference>
<accession>A0A8J7LVW3</accession>
<organism evidence="5 6">
    <name type="scientific">Sedimentitalea arenosa</name>
    <dbReference type="NCBI Taxonomy" id="2798803"/>
    <lineage>
        <taxon>Bacteria</taxon>
        <taxon>Pseudomonadati</taxon>
        <taxon>Pseudomonadota</taxon>
        <taxon>Alphaproteobacteria</taxon>
        <taxon>Rhodobacterales</taxon>
        <taxon>Paracoccaceae</taxon>
        <taxon>Sedimentitalea</taxon>
    </lineage>
</organism>
<evidence type="ECO:0000256" key="3">
    <source>
        <dbReference type="PROSITE-ProRule" id="PRU00339"/>
    </source>
</evidence>
<dbReference type="PANTHER" id="PTHR44858:SF1">
    <property type="entry name" value="UDP-N-ACETYLGLUCOSAMINE--PEPTIDE N-ACETYLGLUCOSAMINYLTRANSFERASE SPINDLY-RELATED"/>
    <property type="match status" value="1"/>
</dbReference>
<dbReference type="GO" id="GO:0009279">
    <property type="term" value="C:cell outer membrane"/>
    <property type="evidence" value="ECO:0007669"/>
    <property type="project" value="TreeGrafter"/>
</dbReference>
<evidence type="ECO:0000256" key="2">
    <source>
        <dbReference type="ARBA" id="ARBA00022803"/>
    </source>
</evidence>
<dbReference type="InterPro" id="IPR011990">
    <property type="entry name" value="TPR-like_helical_dom_sf"/>
</dbReference>
<evidence type="ECO:0000313" key="6">
    <source>
        <dbReference type="Proteomes" id="UP000619079"/>
    </source>
</evidence>
<dbReference type="SMART" id="SM00028">
    <property type="entry name" value="TPR"/>
    <property type="match status" value="3"/>
</dbReference>
<keyword evidence="4" id="KW-0732">Signal</keyword>
<keyword evidence="6" id="KW-1185">Reference proteome</keyword>